<keyword evidence="2" id="KW-1185">Reference proteome</keyword>
<name>A0A1V6M0B0_9BACT</name>
<comment type="caution">
    <text evidence="1">The sequence shown here is derived from an EMBL/GenBank/DDBJ whole genome shotgun (WGS) entry which is preliminary data.</text>
</comment>
<gene>
    <name evidence="1" type="ORF">BIY37_06370</name>
</gene>
<dbReference type="RefSeq" id="WP_070066992.1">
    <property type="nucleotide sequence ID" value="NZ_MJUW02000073.1"/>
</dbReference>
<dbReference type="EMBL" id="MJUW02000073">
    <property type="protein sequence ID" value="OQD45820.1"/>
    <property type="molecule type" value="Genomic_DNA"/>
</dbReference>
<reference evidence="1 2" key="1">
    <citation type="journal article" date="2016" name="Genome Announc.">
        <title>Draft Genome Sequence of the Anaerobic Ammonium-Oxidizing Bacterium 'Candidatus Brocadia sp. 40'.</title>
        <authorList>
            <person name="Ali M."/>
            <person name="Haroon M.F."/>
            <person name="Narita Y."/>
            <person name="Zhang L."/>
            <person name="Rangel Shaw D."/>
            <person name="Okabe S."/>
            <person name="Saikaly P.E."/>
        </authorList>
    </citation>
    <scope>NUCLEOTIDE SEQUENCE [LARGE SCALE GENOMIC DNA]</scope>
    <source>
        <strain evidence="1 2">40</strain>
    </source>
</reference>
<evidence type="ECO:0000313" key="2">
    <source>
        <dbReference type="Proteomes" id="UP000242219"/>
    </source>
</evidence>
<evidence type="ECO:0000313" key="1">
    <source>
        <dbReference type="EMBL" id="OQD45820.1"/>
    </source>
</evidence>
<accession>A0A1V6M0B0</accession>
<sequence length="133" mass="15408">MTRFIVFFIAGYIIYYLIKNRFKDKHAGNGVQYHTGKKSDTNPPHLKEIAYIFYSATKDANTCEACMELDGKHILPNHKILQQIRPPHSRCKNPKGCRCTLVYVTRDEDDSDEIEALLKKRGGMCDQRTIDKR</sequence>
<dbReference type="Proteomes" id="UP000242219">
    <property type="component" value="Unassembled WGS sequence"/>
</dbReference>
<organism evidence="1 2">
    <name type="scientific">Candidatus Brocadia sapporoensis</name>
    <dbReference type="NCBI Taxonomy" id="392547"/>
    <lineage>
        <taxon>Bacteria</taxon>
        <taxon>Pseudomonadati</taxon>
        <taxon>Planctomycetota</taxon>
        <taxon>Candidatus Brocadiia</taxon>
        <taxon>Candidatus Brocadiales</taxon>
        <taxon>Candidatus Brocadiaceae</taxon>
        <taxon>Candidatus Brocadia</taxon>
    </lineage>
</organism>
<evidence type="ECO:0008006" key="3">
    <source>
        <dbReference type="Google" id="ProtNLM"/>
    </source>
</evidence>
<protein>
    <recommendedName>
        <fullName evidence="3">Phage head morphogenesis domain-containing protein</fullName>
    </recommendedName>
</protein>
<proteinExistence type="predicted"/>
<dbReference type="AlphaFoldDB" id="A0A1V6M0B0"/>